<sequence>MSSPCDNISDHSKILCSEAKTEYHACSAAASSQSSLPHQNQDQRFSFEDLQESESESKSSCFTNTPQNSAYLKEMHGKLNQNTFDSETPRSTDSKSPNYATFATPYDLSCITELLRSSFFALNSDLSSQNKETFISTTSTNQILDEIPKTNVLPSESLPDLAPVIGPDLSENTFKAPIDVDFPDAQFEAREKRNTSLLLDHTTAIPEIRSSFRENPVKHETTLSQLDFQSNESYKPNPSPKVQTQISFPRGTGSFGTSNNFQRFPTYGIGSPHPNFIPPRHQTPRTLTPQEETEIRRISGAHPEFGFEQGITRPDGQAAEPVVSHSATSFGAIRSGIPYQDHSNVLIRQYLLKAPYTKALNTARSHGSVTNNHYKGPYYRRGGTAVSHQYNLPRYARSYASGASYSSPYYHGTNRHESKIPEGLPPYKIRQQGTEIAGGGLPMNQLNALPDPSYSSVLPNYVNSFGPNIIRGRILETEKNVLKRSFIPYLDVESFEEICREKIVCEDDGYFFILSKINSGHISKRNHQFQIWYITSQNLDGTFNFSPNGVPRRGLKRDCTLRSKEEIIKEWLESLT</sequence>
<accession>A0A8X6TCK8</accession>
<evidence type="ECO:0000256" key="1">
    <source>
        <dbReference type="SAM" id="MobiDB-lite"/>
    </source>
</evidence>
<dbReference type="Proteomes" id="UP000887013">
    <property type="component" value="Unassembled WGS sequence"/>
</dbReference>
<feature type="region of interest" description="Disordered" evidence="1">
    <location>
        <begin position="30"/>
        <end position="64"/>
    </location>
</feature>
<evidence type="ECO:0000313" key="2">
    <source>
        <dbReference type="EMBL" id="GFT01336.1"/>
    </source>
</evidence>
<organism evidence="2 3">
    <name type="scientific">Nephila pilipes</name>
    <name type="common">Giant wood spider</name>
    <name type="synonym">Nephila maculata</name>
    <dbReference type="NCBI Taxonomy" id="299642"/>
    <lineage>
        <taxon>Eukaryota</taxon>
        <taxon>Metazoa</taxon>
        <taxon>Ecdysozoa</taxon>
        <taxon>Arthropoda</taxon>
        <taxon>Chelicerata</taxon>
        <taxon>Arachnida</taxon>
        <taxon>Araneae</taxon>
        <taxon>Araneomorphae</taxon>
        <taxon>Entelegynae</taxon>
        <taxon>Araneoidea</taxon>
        <taxon>Nephilidae</taxon>
        <taxon>Nephila</taxon>
    </lineage>
</organism>
<name>A0A8X6TCK8_NEPPI</name>
<comment type="caution">
    <text evidence="2">The sequence shown here is derived from an EMBL/GenBank/DDBJ whole genome shotgun (WGS) entry which is preliminary data.</text>
</comment>
<proteinExistence type="predicted"/>
<keyword evidence="3" id="KW-1185">Reference proteome</keyword>
<reference evidence="2" key="1">
    <citation type="submission" date="2020-08" db="EMBL/GenBank/DDBJ databases">
        <title>Multicomponent nature underlies the extraordinary mechanical properties of spider dragline silk.</title>
        <authorList>
            <person name="Kono N."/>
            <person name="Nakamura H."/>
            <person name="Mori M."/>
            <person name="Yoshida Y."/>
            <person name="Ohtoshi R."/>
            <person name="Malay A.D."/>
            <person name="Moran D.A.P."/>
            <person name="Tomita M."/>
            <person name="Numata K."/>
            <person name="Arakawa K."/>
        </authorList>
    </citation>
    <scope>NUCLEOTIDE SEQUENCE</scope>
</reference>
<gene>
    <name evidence="2" type="ORF">NPIL_34421</name>
</gene>
<dbReference type="OrthoDB" id="6433091at2759"/>
<evidence type="ECO:0000313" key="3">
    <source>
        <dbReference type="Proteomes" id="UP000887013"/>
    </source>
</evidence>
<dbReference type="AlphaFoldDB" id="A0A8X6TCK8"/>
<dbReference type="EMBL" id="BMAW01006936">
    <property type="protein sequence ID" value="GFT01336.1"/>
    <property type="molecule type" value="Genomic_DNA"/>
</dbReference>
<protein>
    <submittedName>
        <fullName evidence="2">Uncharacterized protein</fullName>
    </submittedName>
</protein>